<accession>A0A1H5K808</accession>
<dbReference type="RefSeq" id="WP_089773143.1">
    <property type="nucleotide sequence ID" value="NZ_FNTX01000002.1"/>
</dbReference>
<protein>
    <submittedName>
        <fullName evidence="1">Uncharacterized conserved protein YbjT, contains NAD(P)-binding and DUF2867 domains</fullName>
    </submittedName>
</protein>
<dbReference type="AlphaFoldDB" id="A0A1H5K808"/>
<dbReference type="SUPFAM" id="SSF51735">
    <property type="entry name" value="NAD(P)-binding Rossmann-fold domains"/>
    <property type="match status" value="1"/>
</dbReference>
<name>A0A1H5K808_9MICO</name>
<dbReference type="Proteomes" id="UP000199220">
    <property type="component" value="Unassembled WGS sequence"/>
</dbReference>
<dbReference type="PANTHER" id="PTHR43162">
    <property type="match status" value="1"/>
</dbReference>
<dbReference type="PANTHER" id="PTHR43162:SF1">
    <property type="entry name" value="PRESTALK A DIFFERENTIATION PROTEIN A"/>
    <property type="match status" value="1"/>
</dbReference>
<evidence type="ECO:0000313" key="2">
    <source>
        <dbReference type="Proteomes" id="UP000199220"/>
    </source>
</evidence>
<dbReference type="InterPro" id="IPR036291">
    <property type="entry name" value="NAD(P)-bd_dom_sf"/>
</dbReference>
<dbReference type="Gene3D" id="3.90.25.10">
    <property type="entry name" value="UDP-galactose 4-epimerase, domain 1"/>
    <property type="match status" value="1"/>
</dbReference>
<evidence type="ECO:0000313" key="1">
    <source>
        <dbReference type="EMBL" id="SEE60993.1"/>
    </source>
</evidence>
<reference evidence="2" key="1">
    <citation type="submission" date="2016-10" db="EMBL/GenBank/DDBJ databases">
        <authorList>
            <person name="Varghese N."/>
            <person name="Submissions S."/>
        </authorList>
    </citation>
    <scope>NUCLEOTIDE SEQUENCE [LARGE SCALE GENOMIC DNA]</scope>
    <source>
        <strain evidence="2">DSM 21368</strain>
    </source>
</reference>
<dbReference type="Gene3D" id="3.40.50.720">
    <property type="entry name" value="NAD(P)-binding Rossmann-like Domain"/>
    <property type="match status" value="1"/>
</dbReference>
<sequence length="284" mass="29417">MDTTVQTLAGTILITGAHGKTGRRVAARLTSAGHLVRSASRSGDHPFDWTNPHTWPAAVDGVAAAYLTYQPDLALPGARDAVTGVATALAERGVQRVVLLSGRGEPLAQECERAFLDLVPTGTVVRCAFFDQNFTEGPFAPAVIDGVLALPGAPDVAEPFLDAEDIADVVVTALLAEGTEHEGRVLELTGPRAVPLVETARILGDAAGHRVQYQQVSAADFAAVAEAAGLPTDEARGLAELFVDLLDGHNSATTTTVADVLGRPARSLEEFAAEAAAGGAWARA</sequence>
<dbReference type="OrthoDB" id="3243290at2"/>
<keyword evidence="2" id="KW-1185">Reference proteome</keyword>
<dbReference type="InterPro" id="IPR051604">
    <property type="entry name" value="Ergot_Alk_Oxidoreductase"/>
</dbReference>
<proteinExistence type="predicted"/>
<dbReference type="STRING" id="648782.SAMN04488554_2137"/>
<gene>
    <name evidence="1" type="ORF">SAMN04488554_2137</name>
</gene>
<dbReference type="EMBL" id="FNTX01000002">
    <property type="protein sequence ID" value="SEE60993.1"/>
    <property type="molecule type" value="Genomic_DNA"/>
</dbReference>
<organism evidence="1 2">
    <name type="scientific">Ruania alba</name>
    <dbReference type="NCBI Taxonomy" id="648782"/>
    <lineage>
        <taxon>Bacteria</taxon>
        <taxon>Bacillati</taxon>
        <taxon>Actinomycetota</taxon>
        <taxon>Actinomycetes</taxon>
        <taxon>Micrococcales</taxon>
        <taxon>Ruaniaceae</taxon>
        <taxon>Ruania</taxon>
    </lineage>
</organism>